<dbReference type="EC" id="6.3.2.17" evidence="6"/>
<dbReference type="SUPFAM" id="SSF53623">
    <property type="entry name" value="MurD-like peptide ligases, catalytic domain"/>
    <property type="match status" value="1"/>
</dbReference>
<dbReference type="Gene3D" id="3.40.1190.10">
    <property type="entry name" value="Mur-like, catalytic domain"/>
    <property type="match status" value="1"/>
</dbReference>
<dbReference type="InterPro" id="IPR018109">
    <property type="entry name" value="Folylpolyglutamate_synth_CS"/>
</dbReference>
<comment type="caution">
    <text evidence="6">The sequence shown here is derived from an EMBL/GenBank/DDBJ whole genome shotgun (WGS) entry which is preliminary data.</text>
</comment>
<evidence type="ECO:0000259" key="5">
    <source>
        <dbReference type="Pfam" id="PF08245"/>
    </source>
</evidence>
<feature type="domain" description="Mur ligase central" evidence="5">
    <location>
        <begin position="34"/>
        <end position="176"/>
    </location>
</feature>
<evidence type="ECO:0000256" key="1">
    <source>
        <dbReference type="ARBA" id="ARBA00008276"/>
    </source>
</evidence>
<gene>
    <name evidence="6" type="primary">fpgS_28</name>
    <name evidence="6" type="ORF">SDC9_183325</name>
</gene>
<keyword evidence="4" id="KW-0067">ATP-binding</keyword>
<protein>
    <submittedName>
        <fullName evidence="6">Folylpolyglutamate synthase</fullName>
        <ecNumber evidence="6">6.3.2.17</ecNumber>
    </submittedName>
</protein>
<dbReference type="GO" id="GO:0005524">
    <property type="term" value="F:ATP binding"/>
    <property type="evidence" value="ECO:0007669"/>
    <property type="project" value="UniProtKB-KW"/>
</dbReference>
<dbReference type="NCBIfam" id="TIGR01499">
    <property type="entry name" value="folC"/>
    <property type="match status" value="1"/>
</dbReference>
<dbReference type="GO" id="GO:0005737">
    <property type="term" value="C:cytoplasm"/>
    <property type="evidence" value="ECO:0007669"/>
    <property type="project" value="TreeGrafter"/>
</dbReference>
<evidence type="ECO:0000256" key="2">
    <source>
        <dbReference type="ARBA" id="ARBA00022598"/>
    </source>
</evidence>
<sequence>MISKETLISATEKIKTVIDQLNADGVVITEFEMITAIAFQYFYENHCDIVMLEVGLGGTYDATNIIKTSIVNVITAIAKDHMAVLGNTLQEIAENKCGIIKPYSDTVLYPLQDESVTSVAQKNVKKNNGTLIMPSMDKLKNIQVNRRFSTFEYDGVKLKVNLIGEHQVYNAVTAFETARLLKDKGFHIIDEDIVRGIQRAKIPSRVN</sequence>
<dbReference type="PROSITE" id="PS01012">
    <property type="entry name" value="FOLYLPOLYGLU_SYNT_2"/>
    <property type="match status" value="1"/>
</dbReference>
<reference evidence="6" key="1">
    <citation type="submission" date="2019-08" db="EMBL/GenBank/DDBJ databases">
        <authorList>
            <person name="Kucharzyk K."/>
            <person name="Murdoch R.W."/>
            <person name="Higgins S."/>
            <person name="Loffler F."/>
        </authorList>
    </citation>
    <scope>NUCLEOTIDE SEQUENCE</scope>
</reference>
<organism evidence="6">
    <name type="scientific">bioreactor metagenome</name>
    <dbReference type="NCBI Taxonomy" id="1076179"/>
    <lineage>
        <taxon>unclassified sequences</taxon>
        <taxon>metagenomes</taxon>
        <taxon>ecological metagenomes</taxon>
    </lineage>
</organism>
<dbReference type="EMBL" id="VSSQ01089637">
    <property type="protein sequence ID" value="MPN35823.1"/>
    <property type="molecule type" value="Genomic_DNA"/>
</dbReference>
<dbReference type="GO" id="GO:0004326">
    <property type="term" value="F:tetrahydrofolylpolyglutamate synthase activity"/>
    <property type="evidence" value="ECO:0007669"/>
    <property type="project" value="UniProtKB-EC"/>
</dbReference>
<keyword evidence="3" id="KW-0547">Nucleotide-binding</keyword>
<dbReference type="InterPro" id="IPR001645">
    <property type="entry name" value="Folylpolyglutamate_synth"/>
</dbReference>
<proteinExistence type="inferred from homology"/>
<dbReference type="PANTHER" id="PTHR11136">
    <property type="entry name" value="FOLYLPOLYGLUTAMATE SYNTHASE-RELATED"/>
    <property type="match status" value="1"/>
</dbReference>
<dbReference type="InterPro" id="IPR013221">
    <property type="entry name" value="Mur_ligase_cen"/>
</dbReference>
<dbReference type="AlphaFoldDB" id="A0A645HJK1"/>
<accession>A0A645HJK1</accession>
<dbReference type="PANTHER" id="PTHR11136:SF0">
    <property type="entry name" value="DIHYDROFOLATE SYNTHETASE-RELATED"/>
    <property type="match status" value="1"/>
</dbReference>
<dbReference type="GO" id="GO:0008841">
    <property type="term" value="F:dihydrofolate synthase activity"/>
    <property type="evidence" value="ECO:0007669"/>
    <property type="project" value="TreeGrafter"/>
</dbReference>
<dbReference type="InterPro" id="IPR036565">
    <property type="entry name" value="Mur-like_cat_sf"/>
</dbReference>
<keyword evidence="2 6" id="KW-0436">Ligase</keyword>
<name>A0A645HJK1_9ZZZZ</name>
<comment type="similarity">
    <text evidence="1">Belongs to the folylpolyglutamate synthase family.</text>
</comment>
<evidence type="ECO:0000256" key="4">
    <source>
        <dbReference type="ARBA" id="ARBA00022840"/>
    </source>
</evidence>
<dbReference type="Pfam" id="PF08245">
    <property type="entry name" value="Mur_ligase_M"/>
    <property type="match status" value="1"/>
</dbReference>
<evidence type="ECO:0000256" key="3">
    <source>
        <dbReference type="ARBA" id="ARBA00022741"/>
    </source>
</evidence>
<evidence type="ECO:0000313" key="6">
    <source>
        <dbReference type="EMBL" id="MPN35823.1"/>
    </source>
</evidence>